<dbReference type="PROSITE" id="PS51186">
    <property type="entry name" value="GNAT"/>
    <property type="match status" value="1"/>
</dbReference>
<evidence type="ECO:0000313" key="3">
    <source>
        <dbReference type="Proteomes" id="UP000541857"/>
    </source>
</evidence>
<dbReference type="SUPFAM" id="SSF55729">
    <property type="entry name" value="Acyl-CoA N-acyltransferases (Nat)"/>
    <property type="match status" value="1"/>
</dbReference>
<dbReference type="Gene3D" id="3.40.630.30">
    <property type="match status" value="1"/>
</dbReference>
<organism evidence="2 3">
    <name type="scientific">Gelidibacter maritimus</name>
    <dbReference type="NCBI Taxonomy" id="2761487"/>
    <lineage>
        <taxon>Bacteria</taxon>
        <taxon>Pseudomonadati</taxon>
        <taxon>Bacteroidota</taxon>
        <taxon>Flavobacteriia</taxon>
        <taxon>Flavobacteriales</taxon>
        <taxon>Flavobacteriaceae</taxon>
        <taxon>Gelidibacter</taxon>
    </lineage>
</organism>
<dbReference type="Pfam" id="PF00583">
    <property type="entry name" value="Acetyltransf_1"/>
    <property type="match status" value="1"/>
</dbReference>
<protein>
    <submittedName>
        <fullName evidence="2">GNAT family N-acetyltransferase</fullName>
    </submittedName>
</protein>
<dbReference type="InterPro" id="IPR016181">
    <property type="entry name" value="Acyl_CoA_acyltransferase"/>
</dbReference>
<sequence>MKITQSTKEDIPEIFRLYKLATAYQKIKFPENHWPKFDHELVATEVIENRQYKLIIGNKIACVWAITYSDPQIWEDGDNDSSIFIHRIATNPDFRGNNFVKLIADWAKNLAQTLNRSFIRMDTCGKNERLIKHYEHCGFKFLGTKKLKDTSGLPSHYSNADVCFFEIELA</sequence>
<name>A0A7W2R4L0_9FLAO</name>
<evidence type="ECO:0000259" key="1">
    <source>
        <dbReference type="PROSITE" id="PS51186"/>
    </source>
</evidence>
<dbReference type="RefSeq" id="WP_182205502.1">
    <property type="nucleotide sequence ID" value="NZ_JACGLT010000007.1"/>
</dbReference>
<dbReference type="AlphaFoldDB" id="A0A7W2R4L0"/>
<evidence type="ECO:0000313" key="2">
    <source>
        <dbReference type="EMBL" id="MBA6153205.1"/>
    </source>
</evidence>
<feature type="domain" description="N-acetyltransferase" evidence="1">
    <location>
        <begin position="1"/>
        <end position="170"/>
    </location>
</feature>
<dbReference type="EMBL" id="JACGLT010000007">
    <property type="protein sequence ID" value="MBA6153205.1"/>
    <property type="molecule type" value="Genomic_DNA"/>
</dbReference>
<comment type="caution">
    <text evidence="2">The sequence shown here is derived from an EMBL/GenBank/DDBJ whole genome shotgun (WGS) entry which is preliminary data.</text>
</comment>
<gene>
    <name evidence="2" type="ORF">H3Z82_10755</name>
</gene>
<dbReference type="InterPro" id="IPR000182">
    <property type="entry name" value="GNAT_dom"/>
</dbReference>
<accession>A0A7W2R4L0</accession>
<dbReference type="Proteomes" id="UP000541857">
    <property type="component" value="Unassembled WGS sequence"/>
</dbReference>
<reference evidence="2 3" key="1">
    <citation type="submission" date="2020-07" db="EMBL/GenBank/DDBJ databases">
        <title>Bacterium isolated from marine sediment.</title>
        <authorList>
            <person name="Shang D."/>
        </authorList>
    </citation>
    <scope>NUCLEOTIDE SEQUENCE [LARGE SCALE GENOMIC DNA]</scope>
    <source>
        <strain evidence="2 3">F6074</strain>
    </source>
</reference>
<keyword evidence="3" id="KW-1185">Reference proteome</keyword>
<dbReference type="GO" id="GO:0016747">
    <property type="term" value="F:acyltransferase activity, transferring groups other than amino-acyl groups"/>
    <property type="evidence" value="ECO:0007669"/>
    <property type="project" value="InterPro"/>
</dbReference>
<keyword evidence="2" id="KW-0808">Transferase</keyword>
<proteinExistence type="predicted"/>